<dbReference type="EMBL" id="GIKN01002795">
    <property type="protein sequence ID" value="NIE45068.1"/>
    <property type="molecule type" value="Transcribed_RNA"/>
</dbReference>
<evidence type="ECO:0000256" key="1">
    <source>
        <dbReference type="SAM" id="SignalP"/>
    </source>
</evidence>
<organism evidence="2">
    <name type="scientific">Rhipicephalus microplus</name>
    <name type="common">Cattle tick</name>
    <name type="synonym">Boophilus microplus</name>
    <dbReference type="NCBI Taxonomy" id="6941"/>
    <lineage>
        <taxon>Eukaryota</taxon>
        <taxon>Metazoa</taxon>
        <taxon>Ecdysozoa</taxon>
        <taxon>Arthropoda</taxon>
        <taxon>Chelicerata</taxon>
        <taxon>Arachnida</taxon>
        <taxon>Acari</taxon>
        <taxon>Parasitiformes</taxon>
        <taxon>Ixodida</taxon>
        <taxon>Ixodoidea</taxon>
        <taxon>Ixodidae</taxon>
        <taxon>Rhipicephalinae</taxon>
        <taxon>Rhipicephalus</taxon>
        <taxon>Boophilus</taxon>
    </lineage>
</organism>
<reference evidence="2" key="1">
    <citation type="submission" date="2020-03" db="EMBL/GenBank/DDBJ databases">
        <title>A transcriptome and proteome of the tick Rhipicephalus microplus shaped by the genetic composition of its hosts and developmental stage.</title>
        <authorList>
            <person name="Garcia G.R."/>
            <person name="Ribeiro J.M.C."/>
            <person name="Maruyama S.R."/>
            <person name="Gardinasse L.G."/>
            <person name="Nelson K."/>
            <person name="Ferreira B.R."/>
            <person name="Andrade T.G."/>
            <person name="Santos I.K.F.M."/>
        </authorList>
    </citation>
    <scope>NUCLEOTIDE SEQUENCE</scope>
    <source>
        <strain evidence="2">NSGR</strain>
        <tissue evidence="2">Salivary glands</tissue>
    </source>
</reference>
<sequence length="226" mass="25252">MNYKTYGIVITLFLLVTSKCSDAGFGRKKGFLTKILRYYIRNNQGDPLALGKEDITLRPFDSLHLISGSLTGLKGIAIKNLNVAWAGLLNVNVEFETPPMKALYSGYITVASVNVTVVFNLTATTDEKSTVSLQLNEKHRGKLELGTAELDACDEVSIHFQVPEHQKGTYAASVLYEIAALKRRISDECKKLTVKHIKTALEYLNKMVSRQKPHPYEAKTNKQMNK</sequence>
<accession>A0A6G5A3B1</accession>
<keyword evidence="1" id="KW-0732">Signal</keyword>
<evidence type="ECO:0000313" key="2">
    <source>
        <dbReference type="EMBL" id="NIE45068.1"/>
    </source>
</evidence>
<dbReference type="VEuPathDB" id="VectorBase:LOC119168080"/>
<dbReference type="AlphaFoldDB" id="A0A6G5A3B1"/>
<name>A0A6G5A3B1_RHIMP</name>
<dbReference type="OrthoDB" id="10593284at2759"/>
<protein>
    <submittedName>
        <fullName evidence="2">Putative conserved secreted protein</fullName>
    </submittedName>
</protein>
<feature type="chain" id="PRO_5026134982" evidence="1">
    <location>
        <begin position="24"/>
        <end position="226"/>
    </location>
</feature>
<feature type="signal peptide" evidence="1">
    <location>
        <begin position="1"/>
        <end position="23"/>
    </location>
</feature>
<proteinExistence type="predicted"/>